<dbReference type="AlphaFoldDB" id="A0A917QN04"/>
<dbReference type="PANTHER" id="PTHR37042:SF4">
    <property type="entry name" value="OUTER MEMBRANE PROTEIN RV1973"/>
    <property type="match status" value="1"/>
</dbReference>
<comment type="subcellular location">
    <subcellularLocation>
        <location evidence="1">Membrane</location>
    </subcellularLocation>
</comment>
<evidence type="ECO:0000256" key="4">
    <source>
        <dbReference type="SAM" id="Phobius"/>
    </source>
</evidence>
<accession>A0A917QN04</accession>
<dbReference type="EMBL" id="BMMW01000003">
    <property type="protein sequence ID" value="GGK59457.1"/>
    <property type="molecule type" value="Genomic_DNA"/>
</dbReference>
<evidence type="ECO:0000256" key="2">
    <source>
        <dbReference type="ARBA" id="ARBA00023136"/>
    </source>
</evidence>
<gene>
    <name evidence="5" type="ORF">GCM10011591_34570</name>
</gene>
<reference evidence="5" key="1">
    <citation type="journal article" date="2014" name="Int. J. Syst. Evol. Microbiol.">
        <title>Complete genome sequence of Corynebacterium casei LMG S-19264T (=DSM 44701T), isolated from a smear-ripened cheese.</title>
        <authorList>
            <consortium name="US DOE Joint Genome Institute (JGI-PGF)"/>
            <person name="Walter F."/>
            <person name="Albersmeier A."/>
            <person name="Kalinowski J."/>
            <person name="Ruckert C."/>
        </authorList>
    </citation>
    <scope>NUCLEOTIDE SEQUENCE</scope>
    <source>
        <strain evidence="5">CGMCC 4.7278</strain>
    </source>
</reference>
<evidence type="ECO:0008006" key="7">
    <source>
        <dbReference type="Google" id="ProtNLM"/>
    </source>
</evidence>
<protein>
    <recommendedName>
        <fullName evidence="7">Mammalian cell entry protein</fullName>
    </recommendedName>
</protein>
<feature type="transmembrane region" description="Helical" evidence="4">
    <location>
        <begin position="78"/>
        <end position="103"/>
    </location>
</feature>
<keyword evidence="6" id="KW-1185">Reference proteome</keyword>
<dbReference type="Proteomes" id="UP000612956">
    <property type="component" value="Unassembled WGS sequence"/>
</dbReference>
<evidence type="ECO:0000313" key="6">
    <source>
        <dbReference type="Proteomes" id="UP000612956"/>
    </source>
</evidence>
<organism evidence="5 6">
    <name type="scientific">Nocardia camponoti</name>
    <dbReference type="NCBI Taxonomy" id="1616106"/>
    <lineage>
        <taxon>Bacteria</taxon>
        <taxon>Bacillati</taxon>
        <taxon>Actinomycetota</taxon>
        <taxon>Actinomycetes</taxon>
        <taxon>Mycobacteriales</taxon>
        <taxon>Nocardiaceae</taxon>
        <taxon>Nocardia</taxon>
    </lineage>
</organism>
<proteinExistence type="predicted"/>
<feature type="compositionally biased region" description="Low complexity" evidence="3">
    <location>
        <begin position="32"/>
        <end position="41"/>
    </location>
</feature>
<keyword evidence="4" id="KW-1133">Transmembrane helix</keyword>
<name>A0A917QN04_9NOCA</name>
<sequence length="234" mass="23514">MSAAAVTDAAPVDAPVAKGRPTAASVDKLSQSAGSAGADGPSSGGADGSPSLAKVAVAEGDSAESVADDAGRRKSVGALIGLAAASIAVIALVVGAVFTTLAARSAAHSDDLREQYTATARQAVINLTTIRADSAKADIDRILSLASGEFKSEFDGRVDPFMSVVQQAKVSSTGEVVESGIESADDQSAKVLVAAKQMVSNTGSAEPQARQYRFRITVSNGPTGMTVSKVEFVG</sequence>
<evidence type="ECO:0000313" key="5">
    <source>
        <dbReference type="EMBL" id="GGK59457.1"/>
    </source>
</evidence>
<evidence type="ECO:0000256" key="1">
    <source>
        <dbReference type="ARBA" id="ARBA00004370"/>
    </source>
</evidence>
<keyword evidence="2 4" id="KW-0472">Membrane</keyword>
<feature type="compositionally biased region" description="Low complexity" evidence="3">
    <location>
        <begin position="1"/>
        <end position="17"/>
    </location>
</feature>
<dbReference type="GO" id="GO:0016020">
    <property type="term" value="C:membrane"/>
    <property type="evidence" value="ECO:0007669"/>
    <property type="project" value="UniProtKB-SubCell"/>
</dbReference>
<dbReference type="PANTHER" id="PTHR37042">
    <property type="entry name" value="OUTER MEMBRANE PROTEIN RV1973"/>
    <property type="match status" value="1"/>
</dbReference>
<feature type="region of interest" description="Disordered" evidence="3">
    <location>
        <begin position="1"/>
        <end position="51"/>
    </location>
</feature>
<keyword evidence="4" id="KW-0812">Transmembrane</keyword>
<reference evidence="5" key="2">
    <citation type="submission" date="2020-09" db="EMBL/GenBank/DDBJ databases">
        <authorList>
            <person name="Sun Q."/>
            <person name="Zhou Y."/>
        </authorList>
    </citation>
    <scope>NUCLEOTIDE SEQUENCE</scope>
    <source>
        <strain evidence="5">CGMCC 4.7278</strain>
    </source>
</reference>
<evidence type="ECO:0000256" key="3">
    <source>
        <dbReference type="SAM" id="MobiDB-lite"/>
    </source>
</evidence>
<comment type="caution">
    <text evidence="5">The sequence shown here is derived from an EMBL/GenBank/DDBJ whole genome shotgun (WGS) entry which is preliminary data.</text>
</comment>